<reference evidence="4 5" key="1">
    <citation type="submission" date="2021-01" db="EMBL/GenBank/DDBJ databases">
        <title>Belnapia mucosa sp. nov. and Belnapia arida sp. nov., isolated from the Tabernas Desert (Almeria, Spain).</title>
        <authorList>
            <person name="Molina-Menor E."/>
            <person name="Vidal-Verdu A."/>
            <person name="Calonge A."/>
            <person name="Satari L."/>
            <person name="Pereto J."/>
            <person name="Porcar M."/>
        </authorList>
    </citation>
    <scope>NUCLEOTIDE SEQUENCE [LARGE SCALE GENOMIC DNA]</scope>
    <source>
        <strain evidence="4 5">T18</strain>
    </source>
</reference>
<dbReference type="Gene3D" id="3.30.750.24">
    <property type="entry name" value="STAS domain"/>
    <property type="match status" value="1"/>
</dbReference>
<dbReference type="RefSeq" id="WP_202830076.1">
    <property type="nucleotide sequence ID" value="NZ_JAETWB010000001.1"/>
</dbReference>
<dbReference type="PANTHER" id="PTHR33495">
    <property type="entry name" value="ANTI-SIGMA FACTOR ANTAGONIST TM_1081-RELATED-RELATED"/>
    <property type="match status" value="1"/>
</dbReference>
<evidence type="ECO:0000259" key="3">
    <source>
        <dbReference type="PROSITE" id="PS50801"/>
    </source>
</evidence>
<evidence type="ECO:0000256" key="1">
    <source>
        <dbReference type="ARBA" id="ARBA00009013"/>
    </source>
</evidence>
<evidence type="ECO:0000313" key="5">
    <source>
        <dbReference type="Proteomes" id="UP000660885"/>
    </source>
</evidence>
<protein>
    <recommendedName>
        <fullName evidence="2">Anti-sigma factor antagonist</fullName>
    </recommendedName>
</protein>
<accession>A0ABS1TWZ2</accession>
<evidence type="ECO:0000256" key="2">
    <source>
        <dbReference type="RuleBase" id="RU003749"/>
    </source>
</evidence>
<keyword evidence="5" id="KW-1185">Reference proteome</keyword>
<dbReference type="InterPro" id="IPR003658">
    <property type="entry name" value="Anti-sigma_ant"/>
</dbReference>
<gene>
    <name evidence="4" type="ORF">JMJ56_02810</name>
</gene>
<dbReference type="InterPro" id="IPR036513">
    <property type="entry name" value="STAS_dom_sf"/>
</dbReference>
<dbReference type="CDD" id="cd07043">
    <property type="entry name" value="STAS_anti-anti-sigma_factors"/>
    <property type="match status" value="1"/>
</dbReference>
<dbReference type="PANTHER" id="PTHR33495:SF2">
    <property type="entry name" value="ANTI-SIGMA FACTOR ANTAGONIST TM_1081-RELATED"/>
    <property type="match status" value="1"/>
</dbReference>
<evidence type="ECO:0000313" key="4">
    <source>
        <dbReference type="EMBL" id="MBL6076919.1"/>
    </source>
</evidence>
<feature type="domain" description="STAS" evidence="3">
    <location>
        <begin position="15"/>
        <end position="111"/>
    </location>
</feature>
<proteinExistence type="inferred from homology"/>
<comment type="caution">
    <text evidence="4">The sequence shown here is derived from an EMBL/GenBank/DDBJ whole genome shotgun (WGS) entry which is preliminary data.</text>
</comment>
<organism evidence="4 5">
    <name type="scientific">Belnapia arida</name>
    <dbReference type="NCBI Taxonomy" id="2804533"/>
    <lineage>
        <taxon>Bacteria</taxon>
        <taxon>Pseudomonadati</taxon>
        <taxon>Pseudomonadota</taxon>
        <taxon>Alphaproteobacteria</taxon>
        <taxon>Acetobacterales</taxon>
        <taxon>Roseomonadaceae</taxon>
        <taxon>Belnapia</taxon>
    </lineage>
</organism>
<dbReference type="EMBL" id="JAETWB010000001">
    <property type="protein sequence ID" value="MBL6076919.1"/>
    <property type="molecule type" value="Genomic_DNA"/>
</dbReference>
<dbReference type="InterPro" id="IPR002645">
    <property type="entry name" value="STAS_dom"/>
</dbReference>
<comment type="similarity">
    <text evidence="1 2">Belongs to the anti-sigma-factor antagonist family.</text>
</comment>
<dbReference type="PROSITE" id="PS50801">
    <property type="entry name" value="STAS"/>
    <property type="match status" value="1"/>
</dbReference>
<dbReference type="SUPFAM" id="SSF52091">
    <property type="entry name" value="SpoIIaa-like"/>
    <property type="match status" value="1"/>
</dbReference>
<dbReference type="NCBIfam" id="TIGR00377">
    <property type="entry name" value="ant_ant_sig"/>
    <property type="match status" value="1"/>
</dbReference>
<name>A0ABS1TWZ2_9PROT</name>
<sequence length="113" mass="12189">MDFALTELDNGTNRVAMSGRLDAAGAEAIDQRFTAAVGSVAKNALVDLTEVSFVASLGLRMFISVARVLQRRGAQMILFGAQRQVMEVFETIALDQMIPIVATEAEARARLTT</sequence>
<dbReference type="Proteomes" id="UP000660885">
    <property type="component" value="Unassembled WGS sequence"/>
</dbReference>
<dbReference type="Pfam" id="PF01740">
    <property type="entry name" value="STAS"/>
    <property type="match status" value="1"/>
</dbReference>